<evidence type="ECO:0000313" key="1">
    <source>
        <dbReference type="EMBL" id="QTA87963.1"/>
    </source>
</evidence>
<protein>
    <submittedName>
        <fullName evidence="1">Uncharacterized protein</fullName>
    </submittedName>
</protein>
<evidence type="ECO:0000313" key="2">
    <source>
        <dbReference type="Proteomes" id="UP000663722"/>
    </source>
</evidence>
<sequence length="41" mass="4925">MYVLHTISVWSYAKCIRIFDRVLTYSSGYQYKIILIYMDIG</sequence>
<dbReference type="KEGG" id="dmm:dnm_040020"/>
<name>A0A975BMM0_9BACT</name>
<accession>A0A975BMM0</accession>
<reference evidence="1" key="1">
    <citation type="journal article" date="2021" name="Microb. Physiol.">
        <title>Proteogenomic Insights into the Physiology of Marine, Sulfate-Reducing, Filamentous Desulfonema limicola and Desulfonema magnum.</title>
        <authorList>
            <person name="Schnaars V."/>
            <person name="Wohlbrand L."/>
            <person name="Scheve S."/>
            <person name="Hinrichs C."/>
            <person name="Reinhardt R."/>
            <person name="Rabus R."/>
        </authorList>
    </citation>
    <scope>NUCLEOTIDE SEQUENCE</scope>
    <source>
        <strain evidence="1">4be13</strain>
    </source>
</reference>
<dbReference type="Proteomes" id="UP000663722">
    <property type="component" value="Chromosome"/>
</dbReference>
<dbReference type="EMBL" id="CP061800">
    <property type="protein sequence ID" value="QTA87963.1"/>
    <property type="molecule type" value="Genomic_DNA"/>
</dbReference>
<dbReference type="AlphaFoldDB" id="A0A975BMM0"/>
<proteinExistence type="predicted"/>
<organism evidence="1 2">
    <name type="scientific">Desulfonema magnum</name>
    <dbReference type="NCBI Taxonomy" id="45655"/>
    <lineage>
        <taxon>Bacteria</taxon>
        <taxon>Pseudomonadati</taxon>
        <taxon>Thermodesulfobacteriota</taxon>
        <taxon>Desulfobacteria</taxon>
        <taxon>Desulfobacterales</taxon>
        <taxon>Desulfococcaceae</taxon>
        <taxon>Desulfonema</taxon>
    </lineage>
</organism>
<gene>
    <name evidence="1" type="ORF">dnm_040020</name>
</gene>
<keyword evidence="2" id="KW-1185">Reference proteome</keyword>